<dbReference type="Pfam" id="PF01022">
    <property type="entry name" value="HTH_5"/>
    <property type="match status" value="1"/>
</dbReference>
<dbReference type="InterPro" id="IPR011991">
    <property type="entry name" value="ArsR-like_HTH"/>
</dbReference>
<organism evidence="5 6">
    <name type="scientific">Paraflavisolibacter caeni</name>
    <dbReference type="NCBI Taxonomy" id="2982496"/>
    <lineage>
        <taxon>Bacteria</taxon>
        <taxon>Pseudomonadati</taxon>
        <taxon>Bacteroidota</taxon>
        <taxon>Chitinophagia</taxon>
        <taxon>Chitinophagales</taxon>
        <taxon>Chitinophagaceae</taxon>
        <taxon>Paraflavisolibacter</taxon>
    </lineage>
</organism>
<evidence type="ECO:0000313" key="5">
    <source>
        <dbReference type="EMBL" id="MCU7550606.1"/>
    </source>
</evidence>
<dbReference type="CDD" id="cd00090">
    <property type="entry name" value="HTH_ARSR"/>
    <property type="match status" value="1"/>
</dbReference>
<reference evidence="5" key="2">
    <citation type="submission" date="2023-04" db="EMBL/GenBank/DDBJ databases">
        <title>Paracnuella aquatica gen. nov., sp. nov., a member of the family Chitinophagaceae isolated from a hot spring.</title>
        <authorList>
            <person name="Wang C."/>
        </authorList>
    </citation>
    <scope>NUCLEOTIDE SEQUENCE</scope>
    <source>
        <strain evidence="5">LB-8</strain>
    </source>
</reference>
<dbReference type="PROSITE" id="PS50987">
    <property type="entry name" value="HTH_ARSR_2"/>
    <property type="match status" value="1"/>
</dbReference>
<evidence type="ECO:0000259" key="4">
    <source>
        <dbReference type="PROSITE" id="PS50987"/>
    </source>
</evidence>
<evidence type="ECO:0000313" key="6">
    <source>
        <dbReference type="Proteomes" id="UP001155483"/>
    </source>
</evidence>
<reference evidence="5" key="1">
    <citation type="submission" date="2022-09" db="EMBL/GenBank/DDBJ databases">
        <authorList>
            <person name="Yuan C."/>
            <person name="Ke Z."/>
        </authorList>
    </citation>
    <scope>NUCLEOTIDE SEQUENCE</scope>
    <source>
        <strain evidence="5">LB-8</strain>
    </source>
</reference>
<dbReference type="Proteomes" id="UP001155483">
    <property type="component" value="Unassembled WGS sequence"/>
</dbReference>
<keyword evidence="1" id="KW-0805">Transcription regulation</keyword>
<accession>A0A9X2XXK6</accession>
<name>A0A9X2XXK6_9BACT</name>
<evidence type="ECO:0000256" key="2">
    <source>
        <dbReference type="ARBA" id="ARBA00023125"/>
    </source>
</evidence>
<proteinExistence type="predicted"/>
<keyword evidence="3" id="KW-0804">Transcription</keyword>
<dbReference type="SUPFAM" id="SSF46785">
    <property type="entry name" value="Winged helix' DNA-binding domain"/>
    <property type="match status" value="1"/>
</dbReference>
<dbReference type="GO" id="GO:0003677">
    <property type="term" value="F:DNA binding"/>
    <property type="evidence" value="ECO:0007669"/>
    <property type="project" value="UniProtKB-KW"/>
</dbReference>
<dbReference type="InterPro" id="IPR051011">
    <property type="entry name" value="Metal_resp_trans_reg"/>
</dbReference>
<sequence>MVQTLSPEVSPLLINEMQIRKARLLLRAIDHELRQQILNYINEQGRTSVTNIYSTLKLEQSVASQHLAILRKAGCVNTIRNGKQIHYSVNYSRLQELQTIIEDFLGK</sequence>
<dbReference type="EMBL" id="JAOTIF010000013">
    <property type="protein sequence ID" value="MCU7550606.1"/>
    <property type="molecule type" value="Genomic_DNA"/>
</dbReference>
<dbReference type="PANTHER" id="PTHR43132">
    <property type="entry name" value="ARSENICAL RESISTANCE OPERON REPRESSOR ARSR-RELATED"/>
    <property type="match status" value="1"/>
</dbReference>
<protein>
    <submittedName>
        <fullName evidence="5">Metalloregulator ArsR/SmtB family transcription factor</fullName>
    </submittedName>
</protein>
<keyword evidence="2" id="KW-0238">DNA-binding</keyword>
<dbReference type="AlphaFoldDB" id="A0A9X2XXK6"/>
<evidence type="ECO:0000256" key="1">
    <source>
        <dbReference type="ARBA" id="ARBA00023015"/>
    </source>
</evidence>
<comment type="caution">
    <text evidence="5">The sequence shown here is derived from an EMBL/GenBank/DDBJ whole genome shotgun (WGS) entry which is preliminary data.</text>
</comment>
<dbReference type="InterPro" id="IPR036390">
    <property type="entry name" value="WH_DNA-bd_sf"/>
</dbReference>
<dbReference type="SMART" id="SM00418">
    <property type="entry name" value="HTH_ARSR"/>
    <property type="match status" value="1"/>
</dbReference>
<dbReference type="RefSeq" id="WP_279298046.1">
    <property type="nucleotide sequence ID" value="NZ_JAOTIF010000013.1"/>
</dbReference>
<dbReference type="PANTHER" id="PTHR43132:SF2">
    <property type="entry name" value="ARSENICAL RESISTANCE OPERON REPRESSOR ARSR-RELATED"/>
    <property type="match status" value="1"/>
</dbReference>
<evidence type="ECO:0000256" key="3">
    <source>
        <dbReference type="ARBA" id="ARBA00023163"/>
    </source>
</evidence>
<dbReference type="InterPro" id="IPR036388">
    <property type="entry name" value="WH-like_DNA-bd_sf"/>
</dbReference>
<gene>
    <name evidence="5" type="ORF">OCK74_15915</name>
</gene>
<dbReference type="NCBIfam" id="NF033788">
    <property type="entry name" value="HTH_metalloreg"/>
    <property type="match status" value="1"/>
</dbReference>
<feature type="domain" description="HTH arsR-type" evidence="4">
    <location>
        <begin position="14"/>
        <end position="107"/>
    </location>
</feature>
<dbReference type="PRINTS" id="PR00778">
    <property type="entry name" value="HTHARSR"/>
</dbReference>
<dbReference type="GO" id="GO:0003700">
    <property type="term" value="F:DNA-binding transcription factor activity"/>
    <property type="evidence" value="ECO:0007669"/>
    <property type="project" value="InterPro"/>
</dbReference>
<dbReference type="InterPro" id="IPR001845">
    <property type="entry name" value="HTH_ArsR_DNA-bd_dom"/>
</dbReference>
<dbReference type="Gene3D" id="1.10.10.10">
    <property type="entry name" value="Winged helix-like DNA-binding domain superfamily/Winged helix DNA-binding domain"/>
    <property type="match status" value="1"/>
</dbReference>
<keyword evidence="6" id="KW-1185">Reference proteome</keyword>